<dbReference type="Proteomes" id="UP000800040">
    <property type="component" value="Unassembled WGS sequence"/>
</dbReference>
<protein>
    <submittedName>
        <fullName evidence="2">Uncharacterized protein</fullName>
    </submittedName>
</protein>
<feature type="compositionally biased region" description="Basic residues" evidence="1">
    <location>
        <begin position="59"/>
        <end position="75"/>
    </location>
</feature>
<organism evidence="2 3">
    <name type="scientific">Decorospora gaudefroyi</name>
    <dbReference type="NCBI Taxonomy" id="184978"/>
    <lineage>
        <taxon>Eukaryota</taxon>
        <taxon>Fungi</taxon>
        <taxon>Dikarya</taxon>
        <taxon>Ascomycota</taxon>
        <taxon>Pezizomycotina</taxon>
        <taxon>Dothideomycetes</taxon>
        <taxon>Pleosporomycetidae</taxon>
        <taxon>Pleosporales</taxon>
        <taxon>Pleosporineae</taxon>
        <taxon>Pleosporaceae</taxon>
        <taxon>Decorospora</taxon>
    </lineage>
</organism>
<feature type="compositionally biased region" description="Polar residues" evidence="1">
    <location>
        <begin position="76"/>
        <end position="85"/>
    </location>
</feature>
<dbReference type="AlphaFoldDB" id="A0A6A5JX44"/>
<sequence length="263" mass="28841">MQQTPLPAPRNNHIPNRKPMPNDKPKQQTPLPPYDPALEKTEDSDDEYYASRTRNISIARKHYRSSTPRLSKRRGSGNTTTSFQADASDLAVALPPMVDLAGMSRPSKSRGSGNTSTSFQADASDLAVVLPPLVDLSVTPRPCVPTSGVEAVEVISSAEAALAPQRATSPAPSFHSSYSWRSTRVVVDGEHTPRRDPWEHIDGERVDGETEKKKGWTGLTRQLLRRLVSGDGVEMRKGQIDGGRNKKIGAVGKDEWRSRSFGF</sequence>
<gene>
    <name evidence="2" type="ORF">BDW02DRAFT_583787</name>
</gene>
<feature type="region of interest" description="Disordered" evidence="1">
    <location>
        <begin position="1"/>
        <end position="119"/>
    </location>
</feature>
<dbReference type="EMBL" id="ML975451">
    <property type="protein sequence ID" value="KAF1829325.1"/>
    <property type="molecule type" value="Genomic_DNA"/>
</dbReference>
<evidence type="ECO:0000313" key="3">
    <source>
        <dbReference type="Proteomes" id="UP000800040"/>
    </source>
</evidence>
<keyword evidence="3" id="KW-1185">Reference proteome</keyword>
<name>A0A6A5JX44_9PLEO</name>
<reference evidence="2" key="1">
    <citation type="submission" date="2020-01" db="EMBL/GenBank/DDBJ databases">
        <authorList>
            <consortium name="DOE Joint Genome Institute"/>
            <person name="Haridas S."/>
            <person name="Albert R."/>
            <person name="Binder M."/>
            <person name="Bloem J."/>
            <person name="Labutti K."/>
            <person name="Salamov A."/>
            <person name="Andreopoulos B."/>
            <person name="Baker S.E."/>
            <person name="Barry K."/>
            <person name="Bills G."/>
            <person name="Bluhm B.H."/>
            <person name="Cannon C."/>
            <person name="Castanera R."/>
            <person name="Culley D.E."/>
            <person name="Daum C."/>
            <person name="Ezra D."/>
            <person name="Gonzalez J.B."/>
            <person name="Henrissat B."/>
            <person name="Kuo A."/>
            <person name="Liang C."/>
            <person name="Lipzen A."/>
            <person name="Lutzoni F."/>
            <person name="Magnuson J."/>
            <person name="Mondo S."/>
            <person name="Nolan M."/>
            <person name="Ohm R."/>
            <person name="Pangilinan J."/>
            <person name="Park H.-J."/>
            <person name="Ramirez L."/>
            <person name="Alfaro M."/>
            <person name="Sun H."/>
            <person name="Tritt A."/>
            <person name="Yoshinaga Y."/>
            <person name="Zwiers L.-H."/>
            <person name="Turgeon B.G."/>
            <person name="Goodwin S.B."/>
            <person name="Spatafora J.W."/>
            <person name="Crous P.W."/>
            <person name="Grigoriev I.V."/>
        </authorList>
    </citation>
    <scope>NUCLEOTIDE SEQUENCE</scope>
    <source>
        <strain evidence="2">P77</strain>
    </source>
</reference>
<proteinExistence type="predicted"/>
<evidence type="ECO:0000256" key="1">
    <source>
        <dbReference type="SAM" id="MobiDB-lite"/>
    </source>
</evidence>
<feature type="compositionally biased region" description="Polar residues" evidence="1">
    <location>
        <begin position="109"/>
        <end position="119"/>
    </location>
</feature>
<evidence type="ECO:0000313" key="2">
    <source>
        <dbReference type="EMBL" id="KAF1829325.1"/>
    </source>
</evidence>
<accession>A0A6A5JX44</accession>